<evidence type="ECO:0000256" key="1">
    <source>
        <dbReference type="SAM" id="MobiDB-lite"/>
    </source>
</evidence>
<proteinExistence type="predicted"/>
<dbReference type="Pfam" id="PF13843">
    <property type="entry name" value="DDE_Tnp_1_7"/>
    <property type="match status" value="1"/>
</dbReference>
<feature type="compositionally biased region" description="Polar residues" evidence="1">
    <location>
        <begin position="1"/>
        <end position="10"/>
    </location>
</feature>
<feature type="domain" description="PiggyBac transposable element-derived protein" evidence="2">
    <location>
        <begin position="102"/>
        <end position="284"/>
    </location>
</feature>
<comment type="caution">
    <text evidence="3">The sequence shown here is derived from an EMBL/GenBank/DDBJ whole genome shotgun (WGS) entry which is preliminary data.</text>
</comment>
<feature type="compositionally biased region" description="Acidic residues" evidence="1">
    <location>
        <begin position="16"/>
        <end position="47"/>
    </location>
</feature>
<protein>
    <recommendedName>
        <fullName evidence="2">PiggyBac transposable element-derived protein domain-containing protein</fullName>
    </recommendedName>
</protein>
<dbReference type="AlphaFoldDB" id="A0AAE0XU59"/>
<evidence type="ECO:0000313" key="4">
    <source>
        <dbReference type="Proteomes" id="UP001283361"/>
    </source>
</evidence>
<dbReference type="PANTHER" id="PTHR46599">
    <property type="entry name" value="PIGGYBAC TRANSPOSABLE ELEMENT-DERIVED PROTEIN 4"/>
    <property type="match status" value="1"/>
</dbReference>
<organism evidence="3 4">
    <name type="scientific">Elysia crispata</name>
    <name type="common">lettuce slug</name>
    <dbReference type="NCBI Taxonomy" id="231223"/>
    <lineage>
        <taxon>Eukaryota</taxon>
        <taxon>Metazoa</taxon>
        <taxon>Spiralia</taxon>
        <taxon>Lophotrochozoa</taxon>
        <taxon>Mollusca</taxon>
        <taxon>Gastropoda</taxon>
        <taxon>Heterobranchia</taxon>
        <taxon>Euthyneura</taxon>
        <taxon>Panpulmonata</taxon>
        <taxon>Sacoglossa</taxon>
        <taxon>Placobranchoidea</taxon>
        <taxon>Plakobranchidae</taxon>
        <taxon>Elysia</taxon>
    </lineage>
</organism>
<dbReference type="Proteomes" id="UP001283361">
    <property type="component" value="Unassembled WGS sequence"/>
</dbReference>
<sequence length="338" mass="38585">MAFNLLSQLVNRPLNDEEEDEGSPVDDVDEEIGEESDVECEGEEDNDSSSVDLDRHSNDDGVGAQGDVGFAWSDQLHNVEIELFTAHTGPKLGDMDIDYTSDPYDLFKLFITDTMITTIKEQTNLYAEQKEAARFKPVTNNDINIFLYINMMFGIHQMPALHMYWSKDPLLRVPPVAGAINRDRFKQIYRYLHLVDNIPCDQSGHDPMYKVRPLIDQVLASYNGYYSPGVAVSIDEAMIPFQGRLHFKQYIQNKPNPWGVKVWCCCDPTNGYMLDFKFYTGKSNRKLWPSDLKGKLAKGHCYFRQIGNIVACYWHDKRPISVLSTNSNPDMGTATRQI</sequence>
<dbReference type="InterPro" id="IPR029526">
    <property type="entry name" value="PGBD"/>
</dbReference>
<reference evidence="3" key="1">
    <citation type="journal article" date="2023" name="G3 (Bethesda)">
        <title>A reference genome for the long-term kleptoplast-retaining sea slug Elysia crispata morphotype clarki.</title>
        <authorList>
            <person name="Eastman K.E."/>
            <person name="Pendleton A.L."/>
            <person name="Shaikh M.A."/>
            <person name="Suttiyut T."/>
            <person name="Ogas R."/>
            <person name="Tomko P."/>
            <person name="Gavelis G."/>
            <person name="Widhalm J.R."/>
            <person name="Wisecaver J.H."/>
        </authorList>
    </citation>
    <scope>NUCLEOTIDE SEQUENCE</scope>
    <source>
        <strain evidence="3">ECLA1</strain>
    </source>
</reference>
<gene>
    <name evidence="3" type="ORF">RRG08_034026</name>
</gene>
<evidence type="ECO:0000259" key="2">
    <source>
        <dbReference type="Pfam" id="PF13843"/>
    </source>
</evidence>
<name>A0AAE0XU59_9GAST</name>
<accession>A0AAE0XU59</accession>
<dbReference type="PANTHER" id="PTHR46599:SF3">
    <property type="entry name" value="PIGGYBAC TRANSPOSABLE ELEMENT-DERIVED PROTEIN 4"/>
    <property type="match status" value="1"/>
</dbReference>
<keyword evidence="4" id="KW-1185">Reference proteome</keyword>
<feature type="region of interest" description="Disordered" evidence="1">
    <location>
        <begin position="1"/>
        <end position="59"/>
    </location>
</feature>
<evidence type="ECO:0000313" key="3">
    <source>
        <dbReference type="EMBL" id="KAK3712886.1"/>
    </source>
</evidence>
<dbReference type="EMBL" id="JAWDGP010007575">
    <property type="protein sequence ID" value="KAK3712886.1"/>
    <property type="molecule type" value="Genomic_DNA"/>
</dbReference>